<evidence type="ECO:0000313" key="3">
    <source>
        <dbReference type="Proteomes" id="UP000662888"/>
    </source>
</evidence>
<gene>
    <name evidence="2" type="ORF">IV454_01560</name>
</gene>
<reference evidence="2 3" key="1">
    <citation type="submission" date="2020-11" db="EMBL/GenBank/DDBJ databases">
        <authorList>
            <person name="Sun Q."/>
        </authorList>
    </citation>
    <scope>NUCLEOTIDE SEQUENCE [LARGE SCALE GENOMIC DNA]</scope>
    <source>
        <strain evidence="2 3">P8398</strain>
    </source>
</reference>
<accession>A0AA48WFK5</accession>
<dbReference type="Gene3D" id="2.30.110.10">
    <property type="entry name" value="Electron Transport, Fmn-binding Protein, Chain A"/>
    <property type="match status" value="1"/>
</dbReference>
<dbReference type="NCBIfam" id="TIGR04025">
    <property type="entry name" value="PPOX_FMN_DR2398"/>
    <property type="match status" value="1"/>
</dbReference>
<dbReference type="EMBL" id="CP065053">
    <property type="protein sequence ID" value="QPI50350.1"/>
    <property type="molecule type" value="Genomic_DNA"/>
</dbReference>
<sequence length="285" mass="30858">MHAQDILPDDVNEASFQGLTIRKGTVAAFLANARAFADPALADAARAAVQADIEEALPALRALGVFDVFEIRHASLRALIEKREPAAQPDLDALYAAPSERIQKAVLDRLVPVHEDYLGAATFFALATGRAQGLDVSPRGGPPGFVKVIDARTLAFADWPGNNRIESMRNLADDERAAMLFLFPGLEVFMRINGRARVSTDAGLLATLAEGERLPKAAIVVAIDEVLMHCGKAVNRARLWREESRLDRAGLPTVGQMLVSMAMIGEADVAQANAHYEHAVRNDLY</sequence>
<dbReference type="InterPro" id="IPR024029">
    <property type="entry name" value="Pyridox_Oxase_FMN-dep"/>
</dbReference>
<organism evidence="2 3">
    <name type="scientific">Massilia antarctica</name>
    <dbReference type="NCBI Taxonomy" id="2765360"/>
    <lineage>
        <taxon>Bacteria</taxon>
        <taxon>Pseudomonadati</taxon>
        <taxon>Pseudomonadota</taxon>
        <taxon>Betaproteobacteria</taxon>
        <taxon>Burkholderiales</taxon>
        <taxon>Oxalobacteraceae</taxon>
        <taxon>Telluria group</taxon>
        <taxon>Massilia</taxon>
    </lineage>
</organism>
<protein>
    <submittedName>
        <fullName evidence="2">Pyridoxamine 5'-phosphate oxidase family protein</fullName>
    </submittedName>
</protein>
<dbReference type="InterPro" id="IPR012349">
    <property type="entry name" value="Split_barrel_FMN-bd"/>
</dbReference>
<dbReference type="Pfam" id="PF01243">
    <property type="entry name" value="PNPOx_N"/>
    <property type="match status" value="1"/>
</dbReference>
<dbReference type="SUPFAM" id="SSF50475">
    <property type="entry name" value="FMN-binding split barrel"/>
    <property type="match status" value="1"/>
</dbReference>
<dbReference type="PANTHER" id="PTHR42815">
    <property type="entry name" value="FAD-BINDING, PUTATIVE (AFU_ORTHOLOGUE AFUA_6G07600)-RELATED"/>
    <property type="match status" value="1"/>
</dbReference>
<name>A0AA48WFK5_9BURK</name>
<dbReference type="Proteomes" id="UP000662888">
    <property type="component" value="Chromosome"/>
</dbReference>
<evidence type="ECO:0000259" key="1">
    <source>
        <dbReference type="Pfam" id="PF01243"/>
    </source>
</evidence>
<keyword evidence="3" id="KW-1185">Reference proteome</keyword>
<dbReference type="InterPro" id="IPR011576">
    <property type="entry name" value="Pyridox_Oxase_N"/>
</dbReference>
<proteinExistence type="predicted"/>
<evidence type="ECO:0000313" key="2">
    <source>
        <dbReference type="EMBL" id="QPI50350.1"/>
    </source>
</evidence>
<dbReference type="PANTHER" id="PTHR42815:SF2">
    <property type="entry name" value="FAD-BINDING, PUTATIVE (AFU_ORTHOLOGUE AFUA_6G07600)-RELATED"/>
    <property type="match status" value="1"/>
</dbReference>
<feature type="domain" description="Pyridoxamine 5'-phosphate oxidase N-terminal" evidence="1">
    <location>
        <begin position="114"/>
        <end position="230"/>
    </location>
</feature>